<dbReference type="Pfam" id="PF00018">
    <property type="entry name" value="SH3_1"/>
    <property type="match status" value="1"/>
</dbReference>
<evidence type="ECO:0000256" key="5">
    <source>
        <dbReference type="ARBA" id="ARBA00022527"/>
    </source>
</evidence>
<reference evidence="19" key="1">
    <citation type="submission" date="2025-08" db="UniProtKB">
        <authorList>
            <consortium name="RefSeq"/>
        </authorList>
    </citation>
    <scope>IDENTIFICATION</scope>
    <source>
        <strain evidence="19">15112-1751.03</strain>
        <tissue evidence="19">Whole Adult</tissue>
    </source>
</reference>
<keyword evidence="14" id="KW-0175">Coiled coil</keyword>
<dbReference type="PROSITE" id="PS00108">
    <property type="entry name" value="PROTEIN_KINASE_ST"/>
    <property type="match status" value="1"/>
</dbReference>
<evidence type="ECO:0000259" key="16">
    <source>
        <dbReference type="PROSITE" id="PS50002"/>
    </source>
</evidence>
<accession>A0A6P8YPA5</accession>
<keyword evidence="9" id="KW-0418">Kinase</keyword>
<keyword evidence="6" id="KW-0808">Transferase</keyword>
<dbReference type="InterPro" id="IPR036028">
    <property type="entry name" value="SH3-like_dom_sf"/>
</dbReference>
<dbReference type="PROSITE" id="PS50002">
    <property type="entry name" value="SH3"/>
    <property type="match status" value="1"/>
</dbReference>
<dbReference type="OrthoDB" id="339325at2759"/>
<evidence type="ECO:0000259" key="17">
    <source>
        <dbReference type="PROSITE" id="PS50011"/>
    </source>
</evidence>
<feature type="region of interest" description="Disordered" evidence="15">
    <location>
        <begin position="545"/>
        <end position="574"/>
    </location>
</feature>
<dbReference type="PRINTS" id="PR00109">
    <property type="entry name" value="TYRKINASE"/>
</dbReference>
<evidence type="ECO:0000256" key="12">
    <source>
        <dbReference type="ARBA" id="ARBA00048329"/>
    </source>
</evidence>
<dbReference type="InterPro" id="IPR008271">
    <property type="entry name" value="Ser/Thr_kinase_AS"/>
</dbReference>
<dbReference type="CDD" id="cd11876">
    <property type="entry name" value="SH3_MLK"/>
    <property type="match status" value="1"/>
</dbReference>
<feature type="compositionally biased region" description="Low complexity" evidence="15">
    <location>
        <begin position="989"/>
        <end position="1013"/>
    </location>
</feature>
<evidence type="ECO:0000256" key="8">
    <source>
        <dbReference type="ARBA" id="ARBA00022741"/>
    </source>
</evidence>
<feature type="compositionally biased region" description="Acidic residues" evidence="15">
    <location>
        <begin position="969"/>
        <end position="980"/>
    </location>
</feature>
<dbReference type="PROSITE" id="PS50011">
    <property type="entry name" value="PROTEIN_KINASE_DOM"/>
    <property type="match status" value="1"/>
</dbReference>
<dbReference type="Gene3D" id="2.30.30.40">
    <property type="entry name" value="SH3 Domains"/>
    <property type="match status" value="1"/>
</dbReference>
<feature type="region of interest" description="Disordered" evidence="15">
    <location>
        <begin position="1267"/>
        <end position="1286"/>
    </location>
</feature>
<evidence type="ECO:0000256" key="15">
    <source>
        <dbReference type="SAM" id="MobiDB-lite"/>
    </source>
</evidence>
<dbReference type="EC" id="2.7.11.25" evidence="3"/>
<comment type="similarity">
    <text evidence="2">Belongs to the protein kinase superfamily. STE Ser/Thr protein kinase family. MAP kinase kinase kinase subfamily.</text>
</comment>
<evidence type="ECO:0000256" key="9">
    <source>
        <dbReference type="ARBA" id="ARBA00022777"/>
    </source>
</evidence>
<dbReference type="InterPro" id="IPR001452">
    <property type="entry name" value="SH3_domain"/>
</dbReference>
<gene>
    <name evidence="19" type="primary">LOC117570482</name>
</gene>
<feature type="compositionally biased region" description="Polar residues" evidence="15">
    <location>
        <begin position="1275"/>
        <end position="1286"/>
    </location>
</feature>
<evidence type="ECO:0000256" key="11">
    <source>
        <dbReference type="ARBA" id="ARBA00047559"/>
    </source>
</evidence>
<feature type="region of interest" description="Disordered" evidence="15">
    <location>
        <begin position="1037"/>
        <end position="1112"/>
    </location>
</feature>
<dbReference type="GO" id="GO:0004706">
    <property type="term" value="F:JUN kinase kinase kinase activity"/>
    <property type="evidence" value="ECO:0007669"/>
    <property type="project" value="TreeGrafter"/>
</dbReference>
<evidence type="ECO:0000256" key="1">
    <source>
        <dbReference type="ARBA" id="ARBA00001946"/>
    </source>
</evidence>
<keyword evidence="10" id="KW-0067">ATP-binding</keyword>
<feature type="region of interest" description="Disordered" evidence="15">
    <location>
        <begin position="661"/>
        <end position="737"/>
    </location>
</feature>
<dbReference type="SMART" id="SM00220">
    <property type="entry name" value="S_TKc"/>
    <property type="match status" value="1"/>
</dbReference>
<dbReference type="InterPro" id="IPR051681">
    <property type="entry name" value="Ser/Thr_Kinases-Pseudokinases"/>
</dbReference>
<organism evidence="18 19">
    <name type="scientific">Drosophila albomicans</name>
    <name type="common">Fruit fly</name>
    <dbReference type="NCBI Taxonomy" id="7291"/>
    <lineage>
        <taxon>Eukaryota</taxon>
        <taxon>Metazoa</taxon>
        <taxon>Ecdysozoa</taxon>
        <taxon>Arthropoda</taxon>
        <taxon>Hexapoda</taxon>
        <taxon>Insecta</taxon>
        <taxon>Pterygota</taxon>
        <taxon>Neoptera</taxon>
        <taxon>Endopterygota</taxon>
        <taxon>Diptera</taxon>
        <taxon>Brachycera</taxon>
        <taxon>Muscomorpha</taxon>
        <taxon>Ephydroidea</taxon>
        <taxon>Drosophilidae</taxon>
        <taxon>Drosophila</taxon>
    </lineage>
</organism>
<comment type="cofactor">
    <cofactor evidence="1">
        <name>Mg(2+)</name>
        <dbReference type="ChEBI" id="CHEBI:18420"/>
    </cofactor>
</comment>
<feature type="compositionally biased region" description="Polar residues" evidence="15">
    <location>
        <begin position="1064"/>
        <end position="1073"/>
    </location>
</feature>
<dbReference type="PRINTS" id="PR00452">
    <property type="entry name" value="SH3DOMAIN"/>
</dbReference>
<evidence type="ECO:0000313" key="18">
    <source>
        <dbReference type="Proteomes" id="UP000515160"/>
    </source>
</evidence>
<feature type="compositionally biased region" description="Acidic residues" evidence="15">
    <location>
        <begin position="1077"/>
        <end position="1089"/>
    </location>
</feature>
<dbReference type="Gene3D" id="3.30.200.20">
    <property type="entry name" value="Phosphorylase Kinase, domain 1"/>
    <property type="match status" value="1"/>
</dbReference>
<dbReference type="GO" id="GO:0005524">
    <property type="term" value="F:ATP binding"/>
    <property type="evidence" value="ECO:0007669"/>
    <property type="project" value="UniProtKB-KW"/>
</dbReference>
<dbReference type="Proteomes" id="UP000515160">
    <property type="component" value="Chromosome X"/>
</dbReference>
<name>A0A6P8YPA5_DROAB</name>
<keyword evidence="18" id="KW-1185">Reference proteome</keyword>
<dbReference type="CDD" id="cd14061">
    <property type="entry name" value="STKc_MLK"/>
    <property type="match status" value="1"/>
</dbReference>
<dbReference type="InterPro" id="IPR000719">
    <property type="entry name" value="Prot_kinase_dom"/>
</dbReference>
<protein>
    <recommendedName>
        <fullName evidence="3">mitogen-activated protein kinase kinase kinase</fullName>
        <ecNumber evidence="3">2.7.11.25</ecNumber>
    </recommendedName>
</protein>
<keyword evidence="4 13" id="KW-0728">SH3 domain</keyword>
<feature type="domain" description="SH3" evidence="16">
    <location>
        <begin position="52"/>
        <end position="116"/>
    </location>
</feature>
<evidence type="ECO:0000256" key="7">
    <source>
        <dbReference type="ARBA" id="ARBA00022737"/>
    </source>
</evidence>
<sequence>MLPISEEQHVDNGNNNNQKQLHLQQQQQQHILNADDAAANGLVVDEDAALAADASLWTALYDYNAQGEDELTLRRGQIVVVLSTDSEVSGDVGWWTGKIGDKVGVFPRNFVTDTDPMQLPHEIEYKELDIKEVIGSGGFCKVHRGYYDNEEVAIKIAHQTGDDDMQRMRDNVLQEAKLFWPLKHRNIAALRGVCLRTKLCLVMEYARGGSLNRILAAGKIPPNVLVDWAIQIARGMNYLHSEAPMSIIHRDLKSSNVLIYEAIEGNQLYHKTLKITDFGLAREMYNTQCMSAAGTYAWMPPEVISRSMYSKSSDVWSYGVLLWELITGETPYKGFDPLSVAYGVAVNTLTLPIPKTCPETWGALMKSCWESDPHRRPDFKKIIEQLESSACSLFTLTPQESFHQQQELWKKEIAEVLHDLREKEKELRNKEEQLVLMQKKQVEKANKLHQLEEQLRQREINILGRELIMQQVQPVPSKRKPKKIKKKAQISLPTGFRHTITAVCDKVEPPGSPSLSGLRIVALTDGHKNKTWGPSTMHQRERSLLPPQLGGQAPEWPPQSSTHSSFSKSAPNLDKKQLTPVAANGGAMMMVPHTLVGSSNVGSIAVGSGGVGVGGGGGGSGSAPTTPMYLGGSVAAIGAVGAGVATGIPYLILHTKNNNQNINNNSSNNSSSSNNHINNKNNSSSSNHNNNNNISNSSNNSNSINHNHNKTNNNNSSNHNSPRLNLNNVKRPPASSIYGRARSQDYGLDHMATSSPPSSHNNYNHYNHNHLNYNVSHLLSDDSSETDTLTPTTGCFHFLKSSAGVAINPDVANARLGGSLGNSPAVGRKKLSLDSQQPTTLVRTMQPSAAPTTLIITPQQLGTERSGDNNTYDRAFYRDVVKKILASSERVNSKSSGDLTMYNSSTRLTEQRLGVPYDYDYDYEDAEEAHEGRFQRNASGSQFPRHCFFREQQQETTTTTTTPQRNANDDEDEEEVESEEQDQRHMHSHSSSSTIDTSASASASVTASTSMASQMRATTRKGSVTFQMGGSGGGVGAVVPVELPSPSLSQSTSLSHSQRHQTSIASISFATNYSSSDNDDNDNDSDDEAPTMAHNYDDNDDDNDGGGILKDAVDDGQNGALILDKNCIMHTRNMLDVQPHPDVIKMKKSLYAAEQQRQHKKQKNRKKQPHLRSLAKSKSMDADGNDKLQLQQSQNEQQQQHHSTSGIKFKSLMNLFTRNSKKKYTKLGNVGRGVGSGSNAEFYAIDPYDAELLPASATDVAAITTTGAKRKSKKPQTQSCEQLERF</sequence>
<feature type="compositionally biased region" description="Low complexity" evidence="15">
    <location>
        <begin position="1037"/>
        <end position="1063"/>
    </location>
</feature>
<comment type="catalytic activity">
    <reaction evidence="11">
        <text>L-threonyl-[protein] + ATP = O-phospho-L-threonyl-[protein] + ADP + H(+)</text>
        <dbReference type="Rhea" id="RHEA:46608"/>
        <dbReference type="Rhea" id="RHEA-COMP:11060"/>
        <dbReference type="Rhea" id="RHEA-COMP:11605"/>
        <dbReference type="ChEBI" id="CHEBI:15378"/>
        <dbReference type="ChEBI" id="CHEBI:30013"/>
        <dbReference type="ChEBI" id="CHEBI:30616"/>
        <dbReference type="ChEBI" id="CHEBI:61977"/>
        <dbReference type="ChEBI" id="CHEBI:456216"/>
        <dbReference type="EC" id="2.7.11.25"/>
    </reaction>
</comment>
<evidence type="ECO:0000313" key="19">
    <source>
        <dbReference type="RefSeq" id="XP_034108077.1"/>
    </source>
</evidence>
<keyword evidence="7" id="KW-0677">Repeat</keyword>
<feature type="compositionally biased region" description="Polar residues" evidence="15">
    <location>
        <begin position="558"/>
        <end position="570"/>
    </location>
</feature>
<feature type="coiled-coil region" evidence="14">
    <location>
        <begin position="406"/>
        <end position="440"/>
    </location>
</feature>
<keyword evidence="8" id="KW-0547">Nucleotide-binding</keyword>
<dbReference type="InterPro" id="IPR001245">
    <property type="entry name" value="Ser-Thr/Tyr_kinase_cat_dom"/>
</dbReference>
<feature type="compositionally biased region" description="Low complexity" evidence="15">
    <location>
        <begin position="661"/>
        <end position="721"/>
    </location>
</feature>
<dbReference type="Gene3D" id="1.10.510.10">
    <property type="entry name" value="Transferase(Phosphotransferase) domain 1"/>
    <property type="match status" value="1"/>
</dbReference>
<dbReference type="GeneID" id="117570482"/>
<dbReference type="GO" id="GO:0006950">
    <property type="term" value="P:response to stress"/>
    <property type="evidence" value="ECO:0007669"/>
    <property type="project" value="UniProtKB-ARBA"/>
</dbReference>
<evidence type="ECO:0000256" key="4">
    <source>
        <dbReference type="ARBA" id="ARBA00022443"/>
    </source>
</evidence>
<feature type="compositionally biased region" description="Low complexity" evidence="15">
    <location>
        <begin position="1189"/>
        <end position="1200"/>
    </location>
</feature>
<feature type="region of interest" description="Disordered" evidence="15">
    <location>
        <begin position="951"/>
        <end position="1018"/>
    </location>
</feature>
<evidence type="ECO:0000256" key="13">
    <source>
        <dbReference type="PROSITE-ProRule" id="PRU00192"/>
    </source>
</evidence>
<dbReference type="SMART" id="SM00326">
    <property type="entry name" value="SH3"/>
    <property type="match status" value="1"/>
</dbReference>
<evidence type="ECO:0000256" key="2">
    <source>
        <dbReference type="ARBA" id="ARBA00006529"/>
    </source>
</evidence>
<feature type="region of interest" description="Disordered" evidence="15">
    <location>
        <begin position="1152"/>
        <end position="1210"/>
    </location>
</feature>
<comment type="catalytic activity">
    <reaction evidence="12">
        <text>L-seryl-[protein] + ATP = O-phospho-L-seryl-[protein] + ADP + H(+)</text>
        <dbReference type="Rhea" id="RHEA:17989"/>
        <dbReference type="Rhea" id="RHEA-COMP:9863"/>
        <dbReference type="Rhea" id="RHEA-COMP:11604"/>
        <dbReference type="ChEBI" id="CHEBI:15378"/>
        <dbReference type="ChEBI" id="CHEBI:29999"/>
        <dbReference type="ChEBI" id="CHEBI:30616"/>
        <dbReference type="ChEBI" id="CHEBI:83421"/>
        <dbReference type="ChEBI" id="CHEBI:456216"/>
        <dbReference type="EC" id="2.7.11.25"/>
    </reaction>
</comment>
<dbReference type="Pfam" id="PF07714">
    <property type="entry name" value="PK_Tyr_Ser-Thr"/>
    <property type="match status" value="1"/>
</dbReference>
<evidence type="ECO:0000256" key="14">
    <source>
        <dbReference type="SAM" id="Coils"/>
    </source>
</evidence>
<dbReference type="FunFam" id="1.10.510.10:FF:000076">
    <property type="entry name" value="Mitogen-activated protein kinase kinase kinase"/>
    <property type="match status" value="1"/>
</dbReference>
<feature type="compositionally biased region" description="Basic residues" evidence="15">
    <location>
        <begin position="1158"/>
        <end position="1175"/>
    </location>
</feature>
<dbReference type="SUPFAM" id="SSF56112">
    <property type="entry name" value="Protein kinase-like (PK-like)"/>
    <property type="match status" value="1"/>
</dbReference>
<evidence type="ECO:0000256" key="10">
    <source>
        <dbReference type="ARBA" id="ARBA00022840"/>
    </source>
</evidence>
<dbReference type="RefSeq" id="XP_034108077.1">
    <property type="nucleotide sequence ID" value="XM_034252186.2"/>
</dbReference>
<dbReference type="SUPFAM" id="SSF50044">
    <property type="entry name" value="SH3-domain"/>
    <property type="match status" value="1"/>
</dbReference>
<evidence type="ECO:0000256" key="3">
    <source>
        <dbReference type="ARBA" id="ARBA00012406"/>
    </source>
</evidence>
<evidence type="ECO:0000256" key="6">
    <source>
        <dbReference type="ARBA" id="ARBA00022679"/>
    </source>
</evidence>
<dbReference type="PANTHER" id="PTHR44329">
    <property type="entry name" value="SERINE/THREONINE-PROTEIN KINASE TNNI3K-RELATED"/>
    <property type="match status" value="1"/>
</dbReference>
<dbReference type="InterPro" id="IPR011009">
    <property type="entry name" value="Kinase-like_dom_sf"/>
</dbReference>
<feature type="domain" description="Protein kinase" evidence="17">
    <location>
        <begin position="128"/>
        <end position="395"/>
    </location>
</feature>
<keyword evidence="5" id="KW-0723">Serine/threonine-protein kinase</keyword>
<proteinExistence type="inferred from homology"/>
<dbReference type="PANTHER" id="PTHR44329:SF293">
    <property type="entry name" value="MITOGEN-ACTIVATED PROTEIN KINASE KINASE KINASE"/>
    <property type="match status" value="1"/>
</dbReference>